<evidence type="ECO:0000256" key="5">
    <source>
        <dbReference type="PIRSR" id="PIRSR601486-1"/>
    </source>
</evidence>
<keyword evidence="3 5" id="KW-0479">Metal-binding</keyword>
<dbReference type="GO" id="GO:0020037">
    <property type="term" value="F:heme binding"/>
    <property type="evidence" value="ECO:0007669"/>
    <property type="project" value="InterPro"/>
</dbReference>
<dbReference type="InterPro" id="IPR012292">
    <property type="entry name" value="Globin/Proto"/>
</dbReference>
<evidence type="ECO:0000256" key="1">
    <source>
        <dbReference type="ARBA" id="ARBA00022448"/>
    </source>
</evidence>
<dbReference type="CDD" id="cd00454">
    <property type="entry name" value="TrHb1_N"/>
    <property type="match status" value="1"/>
</dbReference>
<organism evidence="7 8">
    <name type="scientific">Rugosibacter aromaticivorans</name>
    <dbReference type="NCBI Taxonomy" id="1565605"/>
    <lineage>
        <taxon>Bacteria</taxon>
        <taxon>Pseudomonadati</taxon>
        <taxon>Pseudomonadota</taxon>
        <taxon>Betaproteobacteria</taxon>
        <taxon>Nitrosomonadales</taxon>
        <taxon>Sterolibacteriaceae</taxon>
        <taxon>Rugosibacter</taxon>
    </lineage>
</organism>
<dbReference type="Proteomes" id="UP000061603">
    <property type="component" value="Chromosome"/>
</dbReference>
<feature type="chain" id="PRO_5002178704" description="Group 1 truncated hemoglobin" evidence="6">
    <location>
        <begin position="20"/>
        <end position="148"/>
    </location>
</feature>
<dbReference type="RefSeq" id="WP_202635275.1">
    <property type="nucleotide sequence ID" value="NZ_CP010554.1"/>
</dbReference>
<dbReference type="Pfam" id="PF01152">
    <property type="entry name" value="Bac_globin"/>
    <property type="match status" value="1"/>
</dbReference>
<keyword evidence="1" id="KW-0813">Transport</keyword>
<name>A0A0C5JBQ4_9PROT</name>
<evidence type="ECO:0000313" key="8">
    <source>
        <dbReference type="Proteomes" id="UP000061603"/>
    </source>
</evidence>
<dbReference type="EMBL" id="CP010554">
    <property type="protein sequence ID" value="AJP49164.1"/>
    <property type="molecule type" value="Genomic_DNA"/>
</dbReference>
<dbReference type="Gene3D" id="1.10.490.10">
    <property type="entry name" value="Globins"/>
    <property type="match status" value="1"/>
</dbReference>
<dbReference type="HOGENOM" id="CLU_103526_2_0_4"/>
<reference evidence="7 8" key="1">
    <citation type="journal article" date="2015" name="Genome Announc.">
        <title>Complete Genome Sequence of a Novel Bacterium within the Family Rhodocyclaceae That Degrades Polycyclic Aromatic Hydrocarbons.</title>
        <authorList>
            <person name="Singleton D.R."/>
            <person name="Dickey A.N."/>
            <person name="Scholl E.H."/>
            <person name="Wright F.A."/>
            <person name="Aitken M.D."/>
        </authorList>
    </citation>
    <scope>NUCLEOTIDE SEQUENCE [LARGE SCALE GENOMIC DNA]</scope>
    <source>
        <strain evidence="8">PG1-Ca6</strain>
    </source>
</reference>
<keyword evidence="8" id="KW-1185">Reference proteome</keyword>
<evidence type="ECO:0000256" key="4">
    <source>
        <dbReference type="ARBA" id="ARBA00023004"/>
    </source>
</evidence>
<feature type="binding site" description="distal binding residue" evidence="5">
    <location>
        <position position="100"/>
    </location>
    <ligand>
        <name>heme</name>
        <dbReference type="ChEBI" id="CHEBI:30413"/>
    </ligand>
    <ligandPart>
        <name>Fe</name>
        <dbReference type="ChEBI" id="CHEBI:18248"/>
    </ligandPart>
</feature>
<evidence type="ECO:0000313" key="7">
    <source>
        <dbReference type="EMBL" id="AJP49164.1"/>
    </source>
</evidence>
<dbReference type="PATRIC" id="fig|1565605.3.peg.2847"/>
<accession>A0A0C5JBQ4</accession>
<dbReference type="GO" id="GO:0019825">
    <property type="term" value="F:oxygen binding"/>
    <property type="evidence" value="ECO:0007669"/>
    <property type="project" value="InterPro"/>
</dbReference>
<keyword evidence="2 5" id="KW-0349">Heme</keyword>
<dbReference type="SUPFAM" id="SSF46458">
    <property type="entry name" value="Globin-like"/>
    <property type="match status" value="1"/>
</dbReference>
<dbReference type="InterPro" id="IPR001486">
    <property type="entry name" value="Hemoglobin_trunc"/>
</dbReference>
<dbReference type="KEGG" id="rbu:PG1C_13455"/>
<evidence type="ECO:0000256" key="3">
    <source>
        <dbReference type="ARBA" id="ARBA00022723"/>
    </source>
</evidence>
<keyword evidence="6" id="KW-0732">Signal</keyword>
<evidence type="ECO:0000256" key="2">
    <source>
        <dbReference type="ARBA" id="ARBA00022617"/>
    </source>
</evidence>
<evidence type="ECO:0008006" key="9">
    <source>
        <dbReference type="Google" id="ProtNLM"/>
    </source>
</evidence>
<feature type="signal peptide" evidence="6">
    <location>
        <begin position="1"/>
        <end position="19"/>
    </location>
</feature>
<proteinExistence type="predicted"/>
<gene>
    <name evidence="7" type="ORF">PG1C_13455</name>
</gene>
<dbReference type="InterPro" id="IPR009050">
    <property type="entry name" value="Globin-like_sf"/>
</dbReference>
<dbReference type="STRING" id="1565605.PG1C_13455"/>
<dbReference type="AlphaFoldDB" id="A0A0C5JBQ4"/>
<keyword evidence="4 5" id="KW-0408">Iron</keyword>
<evidence type="ECO:0000256" key="6">
    <source>
        <dbReference type="SAM" id="SignalP"/>
    </source>
</evidence>
<protein>
    <recommendedName>
        <fullName evidence="9">Group 1 truncated hemoglobin</fullName>
    </recommendedName>
</protein>
<sequence>MKKITLVLLSTVFSFNVYAAVGTDYTQPYTNDQLYFEFGKKEGLVNIVDDFMINLLADPRTRTSFEKFDQARIKAQLVEQFCEILGGPCKYAGAQMKPIHASLNIDKAQFNALVEALQKAMDKHQVSFDTQNKLLAKLAPMHRDIITR</sequence>
<dbReference type="GO" id="GO:0046872">
    <property type="term" value="F:metal ion binding"/>
    <property type="evidence" value="ECO:0007669"/>
    <property type="project" value="UniProtKB-KW"/>
</dbReference>